<dbReference type="STRING" id="1423783.FC50_GL001279"/>
<dbReference type="PATRIC" id="fig|1423783.4.peg.1320"/>
<dbReference type="CDD" id="cd05466">
    <property type="entry name" value="PBP2_LTTR_substrate"/>
    <property type="match status" value="1"/>
</dbReference>
<sequence length="308" mass="33849">MATPLNHERQLVDILTEISHTGSVSRTAANLFMTQPTVSKLIRSQEKQYGVALIDRAQHPLRLTYAGEYYLDQMQQLIRSYQNVSNNLKGYAGTTVGRVTIGVNPSLARVVLPQLLPEFHRRFPQIQIRLFEQSASNMAQAVLNGDIDLNIGTARTYDESLEHQRLFTDGAALVIPVRLLPENFDATHPGKVATLINGQDFIEETDDSGFQRMVTSYLTQTESDPNVVLRTPNLTTALQLASAGLGATIVPASLLAEQTVEADTQIVPLPIPEFQADVAITYKTAAQLNEAATEFLNLARTIFASGND</sequence>
<dbReference type="SUPFAM" id="SSF53850">
    <property type="entry name" value="Periplasmic binding protein-like II"/>
    <property type="match status" value="1"/>
</dbReference>
<dbReference type="PANTHER" id="PTHR30419:SF28">
    <property type="entry name" value="HTH-TYPE TRANSCRIPTIONAL REGULATOR BSDA"/>
    <property type="match status" value="1"/>
</dbReference>
<dbReference type="PANTHER" id="PTHR30419">
    <property type="entry name" value="HTH-TYPE TRANSCRIPTIONAL REGULATOR YBHD"/>
    <property type="match status" value="1"/>
</dbReference>
<dbReference type="GO" id="GO:0003677">
    <property type="term" value="F:DNA binding"/>
    <property type="evidence" value="ECO:0007669"/>
    <property type="project" value="UniProtKB-KW"/>
</dbReference>
<dbReference type="OrthoDB" id="9803735at2"/>
<evidence type="ECO:0000256" key="4">
    <source>
        <dbReference type="ARBA" id="ARBA00023163"/>
    </source>
</evidence>
<dbReference type="RefSeq" id="WP_054649243.1">
    <property type="nucleotide sequence ID" value="NZ_AZFJ01000049.1"/>
</dbReference>
<dbReference type="InterPro" id="IPR005119">
    <property type="entry name" value="LysR_subst-bd"/>
</dbReference>
<dbReference type="Pfam" id="PF03466">
    <property type="entry name" value="LysR_substrate"/>
    <property type="match status" value="1"/>
</dbReference>
<dbReference type="InterPro" id="IPR050950">
    <property type="entry name" value="HTH-type_LysR_regulators"/>
</dbReference>
<keyword evidence="7" id="KW-1185">Reference proteome</keyword>
<protein>
    <submittedName>
        <fullName evidence="6">Lysr family transcriptional regulator</fullName>
    </submittedName>
</protein>
<dbReference type="SUPFAM" id="SSF46785">
    <property type="entry name" value="Winged helix' DNA-binding domain"/>
    <property type="match status" value="1"/>
</dbReference>
<comment type="similarity">
    <text evidence="1">Belongs to the LysR transcriptional regulatory family.</text>
</comment>
<evidence type="ECO:0000313" key="7">
    <source>
        <dbReference type="Proteomes" id="UP000051922"/>
    </source>
</evidence>
<dbReference type="InterPro" id="IPR036388">
    <property type="entry name" value="WH-like_DNA-bd_sf"/>
</dbReference>
<evidence type="ECO:0000256" key="2">
    <source>
        <dbReference type="ARBA" id="ARBA00023015"/>
    </source>
</evidence>
<feature type="domain" description="HTH lysR-type" evidence="5">
    <location>
        <begin position="17"/>
        <end position="64"/>
    </location>
</feature>
<gene>
    <name evidence="6" type="ORF">FC50_GL001279</name>
</gene>
<keyword evidence="3" id="KW-0238">DNA-binding</keyword>
<name>A0A0R1TX68_9LACO</name>
<evidence type="ECO:0000259" key="5">
    <source>
        <dbReference type="PROSITE" id="PS50931"/>
    </source>
</evidence>
<keyword evidence="4" id="KW-0804">Transcription</keyword>
<evidence type="ECO:0000256" key="1">
    <source>
        <dbReference type="ARBA" id="ARBA00009437"/>
    </source>
</evidence>
<dbReference type="Gene3D" id="1.10.10.10">
    <property type="entry name" value="Winged helix-like DNA-binding domain superfamily/Winged helix DNA-binding domain"/>
    <property type="match status" value="1"/>
</dbReference>
<dbReference type="GO" id="GO:0003700">
    <property type="term" value="F:DNA-binding transcription factor activity"/>
    <property type="evidence" value="ECO:0007669"/>
    <property type="project" value="InterPro"/>
</dbReference>
<dbReference type="Pfam" id="PF00126">
    <property type="entry name" value="HTH_1"/>
    <property type="match status" value="1"/>
</dbReference>
<dbReference type="InterPro" id="IPR036390">
    <property type="entry name" value="WH_DNA-bd_sf"/>
</dbReference>
<dbReference type="Gene3D" id="3.40.190.290">
    <property type="match status" value="1"/>
</dbReference>
<keyword evidence="2" id="KW-0805">Transcription regulation</keyword>
<dbReference type="PROSITE" id="PS50931">
    <property type="entry name" value="HTH_LYSR"/>
    <property type="match status" value="1"/>
</dbReference>
<evidence type="ECO:0000313" key="6">
    <source>
        <dbReference type="EMBL" id="KRL85881.1"/>
    </source>
</evidence>
<proteinExistence type="inferred from homology"/>
<comment type="caution">
    <text evidence="6">The sequence shown here is derived from an EMBL/GenBank/DDBJ whole genome shotgun (WGS) entry which is preliminary data.</text>
</comment>
<reference evidence="6 7" key="1">
    <citation type="journal article" date="2015" name="Genome Announc.">
        <title>Expanding the biotechnology potential of lactobacilli through comparative genomics of 213 strains and associated genera.</title>
        <authorList>
            <person name="Sun Z."/>
            <person name="Harris H.M."/>
            <person name="McCann A."/>
            <person name="Guo C."/>
            <person name="Argimon S."/>
            <person name="Zhang W."/>
            <person name="Yang X."/>
            <person name="Jeffery I.B."/>
            <person name="Cooney J.C."/>
            <person name="Kagawa T.F."/>
            <person name="Liu W."/>
            <person name="Song Y."/>
            <person name="Salvetti E."/>
            <person name="Wrobel A."/>
            <person name="Rasinkangas P."/>
            <person name="Parkhill J."/>
            <person name="Rea M.C."/>
            <person name="O'Sullivan O."/>
            <person name="Ritari J."/>
            <person name="Douillard F.P."/>
            <person name="Paul Ross R."/>
            <person name="Yang R."/>
            <person name="Briner A.E."/>
            <person name="Felis G.E."/>
            <person name="de Vos W.M."/>
            <person name="Barrangou R."/>
            <person name="Klaenhammer T.R."/>
            <person name="Caufield P.W."/>
            <person name="Cui Y."/>
            <person name="Zhang H."/>
            <person name="O'Toole P.W."/>
        </authorList>
    </citation>
    <scope>NUCLEOTIDE SEQUENCE [LARGE SCALE GENOMIC DNA]</scope>
    <source>
        <strain evidence="6 7">DSM 15945</strain>
    </source>
</reference>
<accession>A0A0R1TX68</accession>
<dbReference type="Proteomes" id="UP000051922">
    <property type="component" value="Unassembled WGS sequence"/>
</dbReference>
<dbReference type="EMBL" id="AZFJ01000049">
    <property type="protein sequence ID" value="KRL85881.1"/>
    <property type="molecule type" value="Genomic_DNA"/>
</dbReference>
<dbReference type="InterPro" id="IPR000847">
    <property type="entry name" value="LysR_HTH_N"/>
</dbReference>
<dbReference type="GO" id="GO:0005829">
    <property type="term" value="C:cytosol"/>
    <property type="evidence" value="ECO:0007669"/>
    <property type="project" value="TreeGrafter"/>
</dbReference>
<dbReference type="AlphaFoldDB" id="A0A0R1TX68"/>
<evidence type="ECO:0000256" key="3">
    <source>
        <dbReference type="ARBA" id="ARBA00023125"/>
    </source>
</evidence>
<organism evidence="6 7">
    <name type="scientific">Lacticaseibacillus pantheris DSM 15945 = JCM 12539 = NBRC 106106</name>
    <dbReference type="NCBI Taxonomy" id="1423783"/>
    <lineage>
        <taxon>Bacteria</taxon>
        <taxon>Bacillati</taxon>
        <taxon>Bacillota</taxon>
        <taxon>Bacilli</taxon>
        <taxon>Lactobacillales</taxon>
        <taxon>Lactobacillaceae</taxon>
        <taxon>Lacticaseibacillus</taxon>
    </lineage>
</organism>